<gene>
    <name evidence="13" type="primary">lptF</name>
    <name evidence="13" type="ORF">O1D97_18380</name>
</gene>
<name>A0ABT4JZ63_9GAMM</name>
<evidence type="ECO:0000256" key="11">
    <source>
        <dbReference type="ARBA" id="ARBA00026081"/>
    </source>
</evidence>
<feature type="transmembrane region" description="Helical" evidence="12">
    <location>
        <begin position="334"/>
        <end position="356"/>
    </location>
</feature>
<evidence type="ECO:0000256" key="3">
    <source>
        <dbReference type="ARBA" id="ARBA00007725"/>
    </source>
</evidence>
<sequence>MILFRYLAKEVLVSTAAVSLILLLIIISGRFVSYLGRAAEGKMTFEFLFIILGFHIPSFAQMILPLAFFLSLLLAYGRLYVENEMSILFSCGVSKLKLTGYTLGIASIVMILNAILTFWIAPASEYQVEQAAQQQNQLTAFDFVKPGRFQGRGQKTTYVASLTPNEGWMNDVFISDFIRMKGQDIPVQTLASYVEQVKIDDEGGRNYLIFKEGTRYEGTPGTSNYKVTSFDTYAVRLEDTEKEDITDIVTRSTRSIWNSSNLEEYVEMQWRIAIVVMIPILAVIGVALSHVNPRQGRFFKLLPAIVLVIIYLGMLIWARTALDKGTIPSKFGLWWVHGIFLTLAIMLLLQFIGFTFTKQRKHQ</sequence>
<dbReference type="PANTHER" id="PTHR33529:SF7">
    <property type="entry name" value="LIPOPOLYSACCHARIDE EXPORT SYSTEM PERMEASE PROTEIN LPTF"/>
    <property type="match status" value="1"/>
</dbReference>
<comment type="caution">
    <text evidence="13">The sequence shown here is derived from an EMBL/GenBank/DDBJ whole genome shotgun (WGS) entry which is preliminary data.</text>
</comment>
<keyword evidence="7" id="KW-0997">Cell inner membrane</keyword>
<keyword evidence="9 12" id="KW-1133">Transmembrane helix</keyword>
<evidence type="ECO:0000256" key="1">
    <source>
        <dbReference type="ARBA" id="ARBA00002265"/>
    </source>
</evidence>
<dbReference type="Pfam" id="PF03739">
    <property type="entry name" value="LptF_LptG"/>
    <property type="match status" value="1"/>
</dbReference>
<feature type="transmembrane region" description="Helical" evidence="12">
    <location>
        <begin position="301"/>
        <end position="322"/>
    </location>
</feature>
<dbReference type="NCBIfam" id="TIGR04407">
    <property type="entry name" value="LptF_YjgP"/>
    <property type="match status" value="1"/>
</dbReference>
<evidence type="ECO:0000313" key="13">
    <source>
        <dbReference type="EMBL" id="MCZ2723521.1"/>
    </source>
</evidence>
<keyword evidence="5" id="KW-0813">Transport</keyword>
<comment type="function">
    <text evidence="1">Part of the ABC transporter complex LptBFG involved in the translocation of lipopolysaccharide (LPS) from the inner membrane to the outer membrane.</text>
</comment>
<proteinExistence type="inferred from homology"/>
<dbReference type="Proteomes" id="UP001149719">
    <property type="component" value="Unassembled WGS sequence"/>
</dbReference>
<keyword evidence="10 12" id="KW-0472">Membrane</keyword>
<evidence type="ECO:0000256" key="2">
    <source>
        <dbReference type="ARBA" id="ARBA00004429"/>
    </source>
</evidence>
<feature type="transmembrane region" description="Helical" evidence="12">
    <location>
        <begin position="47"/>
        <end position="77"/>
    </location>
</feature>
<evidence type="ECO:0000256" key="5">
    <source>
        <dbReference type="ARBA" id="ARBA00022448"/>
    </source>
</evidence>
<dbReference type="RefSeq" id="WP_269127648.1">
    <property type="nucleotide sequence ID" value="NZ_JAPUBN010000024.1"/>
</dbReference>
<evidence type="ECO:0000256" key="7">
    <source>
        <dbReference type="ARBA" id="ARBA00022519"/>
    </source>
</evidence>
<comment type="subcellular location">
    <subcellularLocation>
        <location evidence="2">Cell inner membrane</location>
        <topology evidence="2">Multi-pass membrane protein</topology>
    </subcellularLocation>
</comment>
<evidence type="ECO:0000256" key="10">
    <source>
        <dbReference type="ARBA" id="ARBA00023136"/>
    </source>
</evidence>
<evidence type="ECO:0000256" key="4">
    <source>
        <dbReference type="ARBA" id="ARBA00014213"/>
    </source>
</evidence>
<evidence type="ECO:0000256" key="8">
    <source>
        <dbReference type="ARBA" id="ARBA00022692"/>
    </source>
</evidence>
<organism evidence="13 14">
    <name type="scientific">Marinomonas phaeophyticola</name>
    <dbReference type="NCBI Taxonomy" id="3004091"/>
    <lineage>
        <taxon>Bacteria</taxon>
        <taxon>Pseudomonadati</taxon>
        <taxon>Pseudomonadota</taxon>
        <taxon>Gammaproteobacteria</taxon>
        <taxon>Oceanospirillales</taxon>
        <taxon>Oceanospirillaceae</taxon>
        <taxon>Marinomonas</taxon>
    </lineage>
</organism>
<comment type="similarity">
    <text evidence="3">Belongs to the LptF/LptG family.</text>
</comment>
<protein>
    <recommendedName>
        <fullName evidence="4">Lipopolysaccharide export system permease protein LptF</fullName>
    </recommendedName>
</protein>
<dbReference type="InterPro" id="IPR030922">
    <property type="entry name" value="LptF"/>
</dbReference>
<keyword evidence="14" id="KW-1185">Reference proteome</keyword>
<dbReference type="InterPro" id="IPR005495">
    <property type="entry name" value="LptG/LptF_permease"/>
</dbReference>
<keyword evidence="8 12" id="KW-0812">Transmembrane</keyword>
<accession>A0ABT4JZ63</accession>
<dbReference type="PANTHER" id="PTHR33529">
    <property type="entry name" value="SLR0882 PROTEIN-RELATED"/>
    <property type="match status" value="1"/>
</dbReference>
<evidence type="ECO:0000256" key="6">
    <source>
        <dbReference type="ARBA" id="ARBA00022475"/>
    </source>
</evidence>
<evidence type="ECO:0000256" key="9">
    <source>
        <dbReference type="ARBA" id="ARBA00022989"/>
    </source>
</evidence>
<feature type="transmembrane region" description="Helical" evidence="12">
    <location>
        <begin position="12"/>
        <end position="35"/>
    </location>
</feature>
<evidence type="ECO:0000256" key="12">
    <source>
        <dbReference type="SAM" id="Phobius"/>
    </source>
</evidence>
<feature type="transmembrane region" description="Helical" evidence="12">
    <location>
        <begin position="268"/>
        <end position="289"/>
    </location>
</feature>
<feature type="transmembrane region" description="Helical" evidence="12">
    <location>
        <begin position="98"/>
        <end position="121"/>
    </location>
</feature>
<reference evidence="13" key="1">
    <citation type="submission" date="2022-12" db="EMBL/GenBank/DDBJ databases">
        <title>Marinomonas 15G1-11 sp. nov, isolated from marine algae.</title>
        <authorList>
            <person name="Butt M."/>
            <person name="Choi D.G."/>
            <person name="Kim J.M."/>
            <person name="Lee J.K."/>
            <person name="Baek J.H."/>
            <person name="Jeon C.O."/>
        </authorList>
    </citation>
    <scope>NUCLEOTIDE SEQUENCE</scope>
    <source>
        <strain evidence="13">15G1-11</strain>
    </source>
</reference>
<evidence type="ECO:0000313" key="14">
    <source>
        <dbReference type="Proteomes" id="UP001149719"/>
    </source>
</evidence>
<comment type="subunit">
    <text evidence="11">Component of the lipopolysaccharide transport and assembly complex. The LptBFG transporter is composed of two ATP-binding proteins (LptB) and two transmembrane proteins (LptF and LptG).</text>
</comment>
<dbReference type="EMBL" id="JAPUBN010000024">
    <property type="protein sequence ID" value="MCZ2723521.1"/>
    <property type="molecule type" value="Genomic_DNA"/>
</dbReference>
<keyword evidence="6" id="KW-1003">Cell membrane</keyword>